<dbReference type="Pfam" id="PF01344">
    <property type="entry name" value="Kelch_1"/>
    <property type="match status" value="2"/>
</dbReference>
<evidence type="ECO:0000313" key="4">
    <source>
        <dbReference type="Proteomes" id="UP000734854"/>
    </source>
</evidence>
<dbReference type="Proteomes" id="UP000734854">
    <property type="component" value="Unassembled WGS sequence"/>
</dbReference>
<gene>
    <name evidence="3" type="ORF">ZIOFF_053097</name>
</gene>
<dbReference type="AlphaFoldDB" id="A0A8J5KCQ3"/>
<dbReference type="InterPro" id="IPR001810">
    <property type="entry name" value="F-box_dom"/>
</dbReference>
<dbReference type="InterPro" id="IPR044595">
    <property type="entry name" value="KMD1-4"/>
</dbReference>
<reference evidence="3 4" key="1">
    <citation type="submission" date="2020-08" db="EMBL/GenBank/DDBJ databases">
        <title>Plant Genome Project.</title>
        <authorList>
            <person name="Zhang R.-G."/>
        </authorList>
    </citation>
    <scope>NUCLEOTIDE SEQUENCE [LARGE SCALE GENOMIC DNA]</scope>
    <source>
        <tissue evidence="3">Rhizome</tissue>
    </source>
</reference>
<sequence>MSPSDSSGGNHHRSDPIMRRSSCAGTVVPRQFQRTMTMESALIPGLPDCLALECLLRLHFHVILNARAVCKRWKQELDSPSFYCVRRATGLDHRIVSLLLRAKLPHPHTFDKLHVALYEPATGVCTMRQLALHRPNINMRNSDATIVGKELVVIGGWDGWKNCRNGEVHIYDLFSGAWRPGAPNPSPERLFCKYFLMGGKVFVVGGRVAEGKKLRSALVYDVASDTWLETPDLGEDTCQGSSFDNMFWGSRENYDSAIQCCRNWLSLDDDYDLTLYPTKEEKEIFMSVPKGKKSDEEKSVTLNENALVTLRRRLGILPNELVLYLDSYYSGRL</sequence>
<dbReference type="Gene3D" id="2.130.10.80">
    <property type="entry name" value="Galactose oxidase/kelch, beta-propeller"/>
    <property type="match status" value="1"/>
</dbReference>
<dbReference type="CDD" id="cd22152">
    <property type="entry name" value="F-box_AtAFR-like"/>
    <property type="match status" value="1"/>
</dbReference>
<accession>A0A8J5KCQ3</accession>
<dbReference type="PANTHER" id="PTHR46407:SF3">
    <property type="entry name" value="OS02G0208700 PROTEIN"/>
    <property type="match status" value="1"/>
</dbReference>
<dbReference type="EMBL" id="JACMSC010000015">
    <property type="protein sequence ID" value="KAG6484577.1"/>
    <property type="molecule type" value="Genomic_DNA"/>
</dbReference>
<dbReference type="GO" id="GO:2000762">
    <property type="term" value="P:regulation of phenylpropanoid metabolic process"/>
    <property type="evidence" value="ECO:0007669"/>
    <property type="project" value="InterPro"/>
</dbReference>
<proteinExistence type="predicted"/>
<dbReference type="SMART" id="SM00612">
    <property type="entry name" value="Kelch"/>
    <property type="match status" value="2"/>
</dbReference>
<feature type="domain" description="F-box" evidence="2">
    <location>
        <begin position="44"/>
        <end position="83"/>
    </location>
</feature>
<protein>
    <recommendedName>
        <fullName evidence="2">F-box domain-containing protein</fullName>
    </recommendedName>
</protein>
<dbReference type="Pfam" id="PF00646">
    <property type="entry name" value="F-box"/>
    <property type="match status" value="1"/>
</dbReference>
<evidence type="ECO:0000313" key="3">
    <source>
        <dbReference type="EMBL" id="KAG6484577.1"/>
    </source>
</evidence>
<dbReference type="InterPro" id="IPR037293">
    <property type="entry name" value="Gal_Oxidase_central_sf"/>
</dbReference>
<feature type="region of interest" description="Disordered" evidence="1">
    <location>
        <begin position="1"/>
        <end position="20"/>
    </location>
</feature>
<dbReference type="PANTHER" id="PTHR46407">
    <property type="entry name" value="OS02G0208700 PROTEIN"/>
    <property type="match status" value="1"/>
</dbReference>
<dbReference type="GO" id="GO:0080037">
    <property type="term" value="P:negative regulation of cytokinin-activated signaling pathway"/>
    <property type="evidence" value="ECO:0007669"/>
    <property type="project" value="InterPro"/>
</dbReference>
<dbReference type="InterPro" id="IPR006652">
    <property type="entry name" value="Kelch_1"/>
</dbReference>
<organism evidence="3 4">
    <name type="scientific">Zingiber officinale</name>
    <name type="common">Ginger</name>
    <name type="synonym">Amomum zingiber</name>
    <dbReference type="NCBI Taxonomy" id="94328"/>
    <lineage>
        <taxon>Eukaryota</taxon>
        <taxon>Viridiplantae</taxon>
        <taxon>Streptophyta</taxon>
        <taxon>Embryophyta</taxon>
        <taxon>Tracheophyta</taxon>
        <taxon>Spermatophyta</taxon>
        <taxon>Magnoliopsida</taxon>
        <taxon>Liliopsida</taxon>
        <taxon>Zingiberales</taxon>
        <taxon>Zingiberaceae</taxon>
        <taxon>Zingiber</taxon>
    </lineage>
</organism>
<dbReference type="SUPFAM" id="SSF117281">
    <property type="entry name" value="Kelch motif"/>
    <property type="match status" value="1"/>
</dbReference>
<dbReference type="InterPro" id="IPR036047">
    <property type="entry name" value="F-box-like_dom_sf"/>
</dbReference>
<dbReference type="InterPro" id="IPR015915">
    <property type="entry name" value="Kelch-typ_b-propeller"/>
</dbReference>
<name>A0A8J5KCQ3_ZINOF</name>
<evidence type="ECO:0000256" key="1">
    <source>
        <dbReference type="SAM" id="MobiDB-lite"/>
    </source>
</evidence>
<keyword evidence="4" id="KW-1185">Reference proteome</keyword>
<evidence type="ECO:0000259" key="2">
    <source>
        <dbReference type="Pfam" id="PF00646"/>
    </source>
</evidence>
<comment type="caution">
    <text evidence="3">The sequence shown here is derived from an EMBL/GenBank/DDBJ whole genome shotgun (WGS) entry which is preliminary data.</text>
</comment>
<dbReference type="SUPFAM" id="SSF81383">
    <property type="entry name" value="F-box domain"/>
    <property type="match status" value="1"/>
</dbReference>